<dbReference type="EMBL" id="PKHU01000001">
    <property type="protein sequence ID" value="PKZ30030.1"/>
    <property type="molecule type" value="Genomic_DNA"/>
</dbReference>
<keyword evidence="7 9" id="KW-0811">Translocation</keyword>
<feature type="transmembrane region" description="Helical" evidence="9">
    <location>
        <begin position="12"/>
        <end position="34"/>
    </location>
</feature>
<feature type="transmembrane region" description="Helical" evidence="9">
    <location>
        <begin position="264"/>
        <end position="290"/>
    </location>
</feature>
<dbReference type="InterPro" id="IPR022646">
    <property type="entry name" value="SecD/SecF_CS"/>
</dbReference>
<comment type="subunit">
    <text evidence="9">Forms a complex with SecD. Part of the essential Sec protein translocation apparatus which comprises SecA, SecYEG and auxiliary proteins SecDF. Other proteins may also be involved.</text>
</comment>
<keyword evidence="4 9" id="KW-0812">Transmembrane</keyword>
<dbReference type="InterPro" id="IPR048634">
    <property type="entry name" value="SecD_SecF_C"/>
</dbReference>
<evidence type="ECO:0000256" key="9">
    <source>
        <dbReference type="HAMAP-Rule" id="MF_01464"/>
    </source>
</evidence>
<gene>
    <name evidence="9" type="primary">secF</name>
    <name evidence="11" type="ORF">CYJ41_00905</name>
</gene>
<dbReference type="SUPFAM" id="SSF82866">
    <property type="entry name" value="Multidrug efflux transporter AcrB transmembrane domain"/>
    <property type="match status" value="1"/>
</dbReference>
<dbReference type="AlphaFoldDB" id="A0A2I1NCD7"/>
<protein>
    <recommendedName>
        <fullName evidence="9">Protein-export membrane protein SecF</fullName>
    </recommendedName>
</protein>
<dbReference type="GO" id="GO:0065002">
    <property type="term" value="P:intracellular protein transmembrane transport"/>
    <property type="evidence" value="ECO:0007669"/>
    <property type="project" value="UniProtKB-UniRule"/>
</dbReference>
<dbReference type="NCBIfam" id="TIGR00916">
    <property type="entry name" value="2A0604s01"/>
    <property type="match status" value="1"/>
</dbReference>
<keyword evidence="6 9" id="KW-1133">Transmembrane helix</keyword>
<evidence type="ECO:0000313" key="11">
    <source>
        <dbReference type="EMBL" id="PKZ30030.1"/>
    </source>
</evidence>
<dbReference type="InterPro" id="IPR022645">
    <property type="entry name" value="SecD/SecF_bac"/>
</dbReference>
<dbReference type="PANTHER" id="PTHR30081:SF8">
    <property type="entry name" value="PROTEIN TRANSLOCASE SUBUNIT SECF"/>
    <property type="match status" value="1"/>
</dbReference>
<keyword evidence="2 9" id="KW-0813">Transport</keyword>
<keyword evidence="5 9" id="KW-0653">Protein transport</keyword>
<organism evidence="11 12">
    <name type="scientific">Campylobacter ureolyticus</name>
    <dbReference type="NCBI Taxonomy" id="827"/>
    <lineage>
        <taxon>Bacteria</taxon>
        <taxon>Pseudomonadati</taxon>
        <taxon>Campylobacterota</taxon>
        <taxon>Epsilonproteobacteria</taxon>
        <taxon>Campylobacterales</taxon>
        <taxon>Campylobacteraceae</taxon>
        <taxon>Campylobacter</taxon>
    </lineage>
</organism>
<dbReference type="Proteomes" id="UP000234639">
    <property type="component" value="Unassembled WGS sequence"/>
</dbReference>
<evidence type="ECO:0000259" key="10">
    <source>
        <dbReference type="Pfam" id="PF02355"/>
    </source>
</evidence>
<dbReference type="InterPro" id="IPR022813">
    <property type="entry name" value="SecD/SecF_arch_bac"/>
</dbReference>
<evidence type="ECO:0000256" key="8">
    <source>
        <dbReference type="ARBA" id="ARBA00023136"/>
    </source>
</evidence>
<dbReference type="GO" id="GO:0015450">
    <property type="term" value="F:protein-transporting ATPase activity"/>
    <property type="evidence" value="ECO:0007669"/>
    <property type="project" value="InterPro"/>
</dbReference>
<proteinExistence type="inferred from homology"/>
<dbReference type="NCBIfam" id="TIGR00966">
    <property type="entry name" value="transloc_SecF"/>
    <property type="match status" value="1"/>
</dbReference>
<dbReference type="RefSeq" id="WP_101636513.1">
    <property type="nucleotide sequence ID" value="NZ_PKHU01000001.1"/>
</dbReference>
<evidence type="ECO:0000256" key="2">
    <source>
        <dbReference type="ARBA" id="ARBA00022448"/>
    </source>
</evidence>
<feature type="transmembrane region" description="Helical" evidence="9">
    <location>
        <begin position="136"/>
        <end position="154"/>
    </location>
</feature>
<dbReference type="Gene3D" id="1.20.1640.10">
    <property type="entry name" value="Multidrug efflux transporter AcrB transmembrane domain"/>
    <property type="match status" value="1"/>
</dbReference>
<dbReference type="Pfam" id="PF07549">
    <property type="entry name" value="Sec_GG"/>
    <property type="match status" value="1"/>
</dbReference>
<dbReference type="HAMAP" id="MF_01464_B">
    <property type="entry name" value="SecF_B"/>
    <property type="match status" value="1"/>
</dbReference>
<feature type="transmembrane region" description="Helical" evidence="9">
    <location>
        <begin position="190"/>
        <end position="209"/>
    </location>
</feature>
<keyword evidence="3 9" id="KW-1003">Cell membrane</keyword>
<dbReference type="GO" id="GO:0006605">
    <property type="term" value="P:protein targeting"/>
    <property type="evidence" value="ECO:0007669"/>
    <property type="project" value="UniProtKB-UniRule"/>
</dbReference>
<name>A0A2I1NCD7_9BACT</name>
<comment type="subcellular location">
    <subcellularLocation>
        <location evidence="1 9">Cell membrane</location>
        <topology evidence="1 9">Multi-pass membrane protein</topology>
    </subcellularLocation>
</comment>
<evidence type="ECO:0000256" key="7">
    <source>
        <dbReference type="ARBA" id="ARBA00023010"/>
    </source>
</evidence>
<comment type="function">
    <text evidence="9">Part of the Sec protein translocase complex. Interacts with the SecYEG preprotein conducting channel. SecDF uses the proton motive force (PMF) to complete protein translocation after the ATP-dependent function of SecA.</text>
</comment>
<dbReference type="InterPro" id="IPR005665">
    <property type="entry name" value="SecF_bac"/>
</dbReference>
<evidence type="ECO:0000256" key="3">
    <source>
        <dbReference type="ARBA" id="ARBA00022475"/>
    </source>
</evidence>
<evidence type="ECO:0000256" key="6">
    <source>
        <dbReference type="ARBA" id="ARBA00022989"/>
    </source>
</evidence>
<dbReference type="PRINTS" id="PR01755">
    <property type="entry name" value="SECFTRNLCASE"/>
</dbReference>
<dbReference type="GO" id="GO:0005886">
    <property type="term" value="C:plasma membrane"/>
    <property type="evidence" value="ECO:0007669"/>
    <property type="project" value="UniProtKB-SubCell"/>
</dbReference>
<keyword evidence="8 9" id="KW-0472">Membrane</keyword>
<dbReference type="InterPro" id="IPR055344">
    <property type="entry name" value="SecD_SecF_C_bact"/>
</dbReference>
<feature type="transmembrane region" description="Helical" evidence="9">
    <location>
        <begin position="161"/>
        <end position="184"/>
    </location>
</feature>
<comment type="similarity">
    <text evidence="9">Belongs to the SecD/SecF family. SecF subfamily.</text>
</comment>
<evidence type="ECO:0000256" key="4">
    <source>
        <dbReference type="ARBA" id="ARBA00022692"/>
    </source>
</evidence>
<evidence type="ECO:0000313" key="12">
    <source>
        <dbReference type="Proteomes" id="UP000234639"/>
    </source>
</evidence>
<dbReference type="GO" id="GO:0043952">
    <property type="term" value="P:protein transport by the Sec complex"/>
    <property type="evidence" value="ECO:0007669"/>
    <property type="project" value="UniProtKB-UniRule"/>
</dbReference>
<feature type="domain" description="Protein export membrane protein SecD/SecF C-terminal" evidence="10">
    <location>
        <begin position="108"/>
        <end position="290"/>
    </location>
</feature>
<sequence length="323" mass="35849">MQIFDKDKIYNFMGVRHLFFAISLILMLGSIFLLGTQGLKFGIDFSGGTLIQIKYDSKAPIEDIRHKLNQVNELKGASVTEFGSSEEITIRYSGSNESLGNDVSASISKILKDTGNFEIRRVDVVGPKVGSELKKGGLMALIISLIAILIYLGARFEWRFALAAVLSEVHDILVVLGFISLMKIDVNLDTLAAILTIIGYSLNDTIIIFDRIREGIQESKEESINGVINESVSRTLSRTVLTSFTTLISVVVLFLFGGDMINDFASIVMVGVIFGTYSSVFIASQALIFFKFSVKGYRAFLAEKQKRKKEKEKMRAMYEKGTL</sequence>
<reference evidence="11 12" key="1">
    <citation type="submission" date="2017-12" db="EMBL/GenBank/DDBJ databases">
        <title>Phylogenetic diversity of female urinary microbiome.</title>
        <authorList>
            <person name="Thomas-White K."/>
            <person name="Wolfe A.J."/>
        </authorList>
    </citation>
    <scope>NUCLEOTIDE SEQUENCE [LARGE SCALE GENOMIC DNA]</scope>
    <source>
        <strain evidence="11 12">UMB0112</strain>
    </source>
</reference>
<comment type="caution">
    <text evidence="11">The sequence shown here is derived from an EMBL/GenBank/DDBJ whole genome shotgun (WGS) entry which is preliminary data.</text>
</comment>
<evidence type="ECO:0000256" key="5">
    <source>
        <dbReference type="ARBA" id="ARBA00022927"/>
    </source>
</evidence>
<evidence type="ECO:0000256" key="1">
    <source>
        <dbReference type="ARBA" id="ARBA00004651"/>
    </source>
</evidence>
<feature type="transmembrane region" description="Helical" evidence="9">
    <location>
        <begin position="240"/>
        <end position="258"/>
    </location>
</feature>
<dbReference type="PANTHER" id="PTHR30081">
    <property type="entry name" value="PROTEIN-EXPORT MEMBRANE PROTEIN SEC"/>
    <property type="match status" value="1"/>
</dbReference>
<accession>A0A2I1NCD7</accession>
<dbReference type="Pfam" id="PF02355">
    <property type="entry name" value="SecD_SecF_C"/>
    <property type="match status" value="1"/>
</dbReference>